<dbReference type="InterPro" id="IPR008886">
    <property type="entry name" value="UPF0227/Esterase_YqiA"/>
</dbReference>
<dbReference type="eggNOG" id="COG3150">
    <property type="taxonomic scope" value="Bacteria"/>
</dbReference>
<dbReference type="AlphaFoldDB" id="A0A069QF24"/>
<dbReference type="InterPro" id="IPR023214">
    <property type="entry name" value="HAD_sf"/>
</dbReference>
<evidence type="ECO:0008006" key="3">
    <source>
        <dbReference type="Google" id="ProtNLM"/>
    </source>
</evidence>
<organism evidence="1 2">
    <name type="scientific">Hoylesella loescheii DSM 19665 = JCM 12249 = ATCC 15930</name>
    <dbReference type="NCBI Taxonomy" id="1122985"/>
    <lineage>
        <taxon>Bacteria</taxon>
        <taxon>Pseudomonadati</taxon>
        <taxon>Bacteroidota</taxon>
        <taxon>Bacteroidia</taxon>
        <taxon>Bacteroidales</taxon>
        <taxon>Prevotellaceae</taxon>
        <taxon>Hoylesella</taxon>
    </lineage>
</organism>
<dbReference type="PATRIC" id="fig|1122985.7.peg.2815"/>
<proteinExistence type="predicted"/>
<reference evidence="1 2" key="1">
    <citation type="submission" date="2013-08" db="EMBL/GenBank/DDBJ databases">
        <authorList>
            <person name="Weinstock G."/>
            <person name="Sodergren E."/>
            <person name="Wylie T."/>
            <person name="Fulton L."/>
            <person name="Fulton R."/>
            <person name="Fronick C."/>
            <person name="O'Laughlin M."/>
            <person name="Godfrey J."/>
            <person name="Miner T."/>
            <person name="Herter B."/>
            <person name="Appelbaum E."/>
            <person name="Cordes M."/>
            <person name="Lek S."/>
            <person name="Wollam A."/>
            <person name="Pepin K.H."/>
            <person name="Palsikar V.B."/>
            <person name="Mitreva M."/>
            <person name="Wilson R.K."/>
        </authorList>
    </citation>
    <scope>NUCLEOTIDE SEQUENCE [LARGE SCALE GENOMIC DNA]</scope>
    <source>
        <strain evidence="1 2">ATCC 15930</strain>
    </source>
</reference>
<accession>A0A069QF24</accession>
<gene>
    <name evidence="1" type="ORF">HMPREF1991_02720</name>
</gene>
<name>A0A069QF24_HOYLO</name>
<comment type="caution">
    <text evidence="1">The sequence shown here is derived from an EMBL/GenBank/DDBJ whole genome shotgun (WGS) entry which is preliminary data.</text>
</comment>
<dbReference type="SUPFAM" id="SSF53474">
    <property type="entry name" value="alpha/beta-Hydrolases"/>
    <property type="match status" value="1"/>
</dbReference>
<sequence>MDPTKTYPALMKGKKIMYVHGFGSSGQSGTVTLLRTLMPEATVVAPDLPLHPAEALALLRQTCDTEKPDLIIGTSMGGMYAEMLRGVDRILINPAFEMGDTMVKHNMVGKQTFQNPRVDGVQDFIVTKALVNEYKEITTQLFNGIDETERQRVTGLFGDEDTSVDTFDIFAQHYPTAIRFHGGHRLTDKVALHYLVPLIRQIDDRQIGRQRPIVFIDANTLADSYQKPMPSMHKAYEMLIENYDVYILAPSPTNAPEHITTQMAWVEQHLNAPAFNRVVLCNNSNLLYGDYLISRHEHPNFLGSAILFGGNDLKTWDDIIVFFDRLGGQ</sequence>
<evidence type="ECO:0000313" key="1">
    <source>
        <dbReference type="EMBL" id="KDR51267.1"/>
    </source>
</evidence>
<dbReference type="Gene3D" id="3.40.50.1820">
    <property type="entry name" value="alpha/beta hydrolase"/>
    <property type="match status" value="1"/>
</dbReference>
<dbReference type="eggNOG" id="COG4502">
    <property type="taxonomic scope" value="Bacteria"/>
</dbReference>
<dbReference type="Proteomes" id="UP000027442">
    <property type="component" value="Unassembled WGS sequence"/>
</dbReference>
<evidence type="ECO:0000313" key="2">
    <source>
        <dbReference type="Proteomes" id="UP000027442"/>
    </source>
</evidence>
<dbReference type="HOGENOM" id="CLU_839020_0_0_10"/>
<keyword evidence="2" id="KW-1185">Reference proteome</keyword>
<dbReference type="PANTHER" id="PTHR35602:SF3">
    <property type="entry name" value="ESTERASE YQIA"/>
    <property type="match status" value="1"/>
</dbReference>
<dbReference type="PANTHER" id="PTHR35602">
    <property type="entry name" value="ESTERASE YQIA-RELATED"/>
    <property type="match status" value="1"/>
</dbReference>
<dbReference type="Pfam" id="PF05728">
    <property type="entry name" value="UPF0227"/>
    <property type="match status" value="1"/>
</dbReference>
<protein>
    <recommendedName>
        <fullName evidence="3">Esterase</fullName>
    </recommendedName>
</protein>
<dbReference type="InterPro" id="IPR029058">
    <property type="entry name" value="AB_hydrolase_fold"/>
</dbReference>
<dbReference type="EMBL" id="JNGW01000117">
    <property type="protein sequence ID" value="KDR51267.1"/>
    <property type="molecule type" value="Genomic_DNA"/>
</dbReference>
<dbReference type="RefSeq" id="WP_018968005.1">
    <property type="nucleotide sequence ID" value="NZ_KB899219.1"/>
</dbReference>
<dbReference type="Gene3D" id="3.40.50.1000">
    <property type="entry name" value="HAD superfamily/HAD-like"/>
    <property type="match status" value="1"/>
</dbReference>